<dbReference type="EMBL" id="BSNM01000003">
    <property type="protein sequence ID" value="GLQ30124.1"/>
    <property type="molecule type" value="Genomic_DNA"/>
</dbReference>
<proteinExistence type="predicted"/>
<dbReference type="GO" id="GO:0015628">
    <property type="term" value="P:protein secretion by the type II secretion system"/>
    <property type="evidence" value="ECO:0007669"/>
    <property type="project" value="TreeGrafter"/>
</dbReference>
<dbReference type="PANTHER" id="PTHR21180">
    <property type="entry name" value="ENDONUCLEASE/EXONUCLEASE/PHOSPHATASE FAMILY DOMAIN-CONTAINING PROTEIN 1"/>
    <property type="match status" value="1"/>
</dbReference>
<dbReference type="NCBIfam" id="TIGR00426">
    <property type="entry name" value="competence protein ComEA helix-hairpin-helix repeat region"/>
    <property type="match status" value="1"/>
</dbReference>
<name>A0AA37S8F8_9GAMM</name>
<dbReference type="Gene3D" id="1.10.150.280">
    <property type="entry name" value="AF1531-like domain"/>
    <property type="match status" value="1"/>
</dbReference>
<sequence>MRLIITIAALVLTVSVWASEVININSATQKELEALKGIGPVIAERIVQYRESHGRFSTIDELDQVKGISATWIEKSKDKLLLSE</sequence>
<reference evidence="1" key="2">
    <citation type="submission" date="2023-01" db="EMBL/GenBank/DDBJ databases">
        <title>Draft genome sequence of Litoribrevibacter albus strain NBRC 110071.</title>
        <authorList>
            <person name="Sun Q."/>
            <person name="Mori K."/>
        </authorList>
    </citation>
    <scope>NUCLEOTIDE SEQUENCE</scope>
    <source>
        <strain evidence="1">NBRC 110071</strain>
    </source>
</reference>
<dbReference type="SUPFAM" id="SSF47781">
    <property type="entry name" value="RuvA domain 2-like"/>
    <property type="match status" value="1"/>
</dbReference>
<dbReference type="InterPro" id="IPR004509">
    <property type="entry name" value="Competence_ComEA_HhH"/>
</dbReference>
<dbReference type="GO" id="GO:0015627">
    <property type="term" value="C:type II protein secretion system complex"/>
    <property type="evidence" value="ECO:0007669"/>
    <property type="project" value="TreeGrafter"/>
</dbReference>
<dbReference type="RefSeq" id="WP_284378626.1">
    <property type="nucleotide sequence ID" value="NZ_BSNM01000003.1"/>
</dbReference>
<organism evidence="1 2">
    <name type="scientific">Litoribrevibacter albus</name>
    <dbReference type="NCBI Taxonomy" id="1473156"/>
    <lineage>
        <taxon>Bacteria</taxon>
        <taxon>Pseudomonadati</taxon>
        <taxon>Pseudomonadota</taxon>
        <taxon>Gammaproteobacteria</taxon>
        <taxon>Oceanospirillales</taxon>
        <taxon>Oceanospirillaceae</taxon>
        <taxon>Litoribrevibacter</taxon>
    </lineage>
</organism>
<evidence type="ECO:0008006" key="3">
    <source>
        <dbReference type="Google" id="ProtNLM"/>
    </source>
</evidence>
<gene>
    <name evidence="1" type="ORF">GCM10007876_06020</name>
</gene>
<dbReference type="InterPro" id="IPR010994">
    <property type="entry name" value="RuvA_2-like"/>
</dbReference>
<dbReference type="PANTHER" id="PTHR21180:SF32">
    <property type="entry name" value="ENDONUCLEASE_EXONUCLEASE_PHOSPHATASE FAMILY DOMAIN-CONTAINING PROTEIN 1"/>
    <property type="match status" value="1"/>
</dbReference>
<evidence type="ECO:0000313" key="1">
    <source>
        <dbReference type="EMBL" id="GLQ30124.1"/>
    </source>
</evidence>
<reference evidence="1" key="1">
    <citation type="journal article" date="2014" name="Int. J. Syst. Evol. Microbiol.">
        <title>Complete genome sequence of Corynebacterium casei LMG S-19264T (=DSM 44701T), isolated from a smear-ripened cheese.</title>
        <authorList>
            <consortium name="US DOE Joint Genome Institute (JGI-PGF)"/>
            <person name="Walter F."/>
            <person name="Albersmeier A."/>
            <person name="Kalinowski J."/>
            <person name="Ruckert C."/>
        </authorList>
    </citation>
    <scope>NUCLEOTIDE SEQUENCE</scope>
    <source>
        <strain evidence="1">NBRC 110071</strain>
    </source>
</reference>
<dbReference type="Proteomes" id="UP001161389">
    <property type="component" value="Unassembled WGS sequence"/>
</dbReference>
<dbReference type="AlphaFoldDB" id="A0AA37S8F8"/>
<dbReference type="Pfam" id="PF12836">
    <property type="entry name" value="HHH_3"/>
    <property type="match status" value="1"/>
</dbReference>
<comment type="caution">
    <text evidence="1">The sequence shown here is derived from an EMBL/GenBank/DDBJ whole genome shotgun (WGS) entry which is preliminary data.</text>
</comment>
<accession>A0AA37S8F8</accession>
<protein>
    <recommendedName>
        <fullName evidence="3">Helix-hairpin-helix domain-containing protein</fullName>
    </recommendedName>
</protein>
<dbReference type="InterPro" id="IPR051675">
    <property type="entry name" value="Endo/Exo/Phosphatase_dom_1"/>
</dbReference>
<evidence type="ECO:0000313" key="2">
    <source>
        <dbReference type="Proteomes" id="UP001161389"/>
    </source>
</evidence>
<keyword evidence="2" id="KW-1185">Reference proteome</keyword>